<name>A0AAF1A1T4_SOLVR</name>
<protein>
    <submittedName>
        <fullName evidence="1">Uncharacterized protein</fullName>
    </submittedName>
</protein>
<evidence type="ECO:0000313" key="1">
    <source>
        <dbReference type="EMBL" id="WMV57708.1"/>
    </source>
</evidence>
<dbReference type="Proteomes" id="UP001234989">
    <property type="component" value="Chromosome 12"/>
</dbReference>
<accession>A0AAF1A1T4</accession>
<gene>
    <name evidence="1" type="ORF">MTR67_051093</name>
</gene>
<reference evidence="1" key="1">
    <citation type="submission" date="2023-08" db="EMBL/GenBank/DDBJ databases">
        <title>A de novo genome assembly of Solanum verrucosum Schlechtendal, a Mexican diploid species geographically isolated from the other diploid A-genome species in potato relatives.</title>
        <authorList>
            <person name="Hosaka K."/>
        </authorList>
    </citation>
    <scope>NUCLEOTIDE SEQUENCE</scope>
    <source>
        <tissue evidence="1">Young leaves</tissue>
    </source>
</reference>
<sequence length="19" mass="2411">MLKVLWNMLCRLSLRSFWN</sequence>
<organism evidence="1 2">
    <name type="scientific">Solanum verrucosum</name>
    <dbReference type="NCBI Taxonomy" id="315347"/>
    <lineage>
        <taxon>Eukaryota</taxon>
        <taxon>Viridiplantae</taxon>
        <taxon>Streptophyta</taxon>
        <taxon>Embryophyta</taxon>
        <taxon>Tracheophyta</taxon>
        <taxon>Spermatophyta</taxon>
        <taxon>Magnoliopsida</taxon>
        <taxon>eudicotyledons</taxon>
        <taxon>Gunneridae</taxon>
        <taxon>Pentapetalae</taxon>
        <taxon>asterids</taxon>
        <taxon>lamiids</taxon>
        <taxon>Solanales</taxon>
        <taxon>Solanaceae</taxon>
        <taxon>Solanoideae</taxon>
        <taxon>Solaneae</taxon>
        <taxon>Solanum</taxon>
    </lineage>
</organism>
<dbReference type="EMBL" id="CP133623">
    <property type="protein sequence ID" value="WMV57708.1"/>
    <property type="molecule type" value="Genomic_DNA"/>
</dbReference>
<evidence type="ECO:0000313" key="2">
    <source>
        <dbReference type="Proteomes" id="UP001234989"/>
    </source>
</evidence>
<keyword evidence="2" id="KW-1185">Reference proteome</keyword>
<dbReference type="AlphaFoldDB" id="A0AAF1A1T4"/>
<proteinExistence type="predicted"/>